<evidence type="ECO:0000256" key="8">
    <source>
        <dbReference type="ARBA" id="ARBA00023212"/>
    </source>
</evidence>
<evidence type="ECO:0000256" key="10">
    <source>
        <dbReference type="SAM" id="MobiDB-lite"/>
    </source>
</evidence>
<feature type="compositionally biased region" description="Basic and acidic residues" evidence="10">
    <location>
        <begin position="565"/>
        <end position="574"/>
    </location>
</feature>
<feature type="compositionally biased region" description="Pro residues" evidence="10">
    <location>
        <begin position="432"/>
        <end position="441"/>
    </location>
</feature>
<comment type="similarity">
    <text evidence="3">Belongs to the ADIP family.</text>
</comment>
<name>A0A3M6WHJ2_HORWE</name>
<evidence type="ECO:0000313" key="12">
    <source>
        <dbReference type="Proteomes" id="UP000281245"/>
    </source>
</evidence>
<evidence type="ECO:0000256" key="6">
    <source>
        <dbReference type="ARBA" id="ARBA00022949"/>
    </source>
</evidence>
<dbReference type="VEuPathDB" id="FungiDB:BTJ68_01195"/>
<feature type="compositionally biased region" description="Basic and acidic residues" evidence="10">
    <location>
        <begin position="420"/>
        <end position="431"/>
    </location>
</feature>
<keyword evidence="5" id="KW-0130">Cell adhesion</keyword>
<evidence type="ECO:0000256" key="5">
    <source>
        <dbReference type="ARBA" id="ARBA00022889"/>
    </source>
</evidence>
<evidence type="ECO:0000256" key="9">
    <source>
        <dbReference type="SAM" id="Coils"/>
    </source>
</evidence>
<evidence type="ECO:0000256" key="4">
    <source>
        <dbReference type="ARBA" id="ARBA00022490"/>
    </source>
</evidence>
<gene>
    <name evidence="11" type="ORF">D0869_09551</name>
</gene>
<keyword evidence="4" id="KW-0963">Cytoplasm</keyword>
<dbReference type="OrthoDB" id="312015at2759"/>
<feature type="region of interest" description="Disordered" evidence="10">
    <location>
        <begin position="169"/>
        <end position="192"/>
    </location>
</feature>
<reference evidence="11 12" key="1">
    <citation type="journal article" date="2018" name="BMC Genomics">
        <title>Genomic evidence for intraspecific hybridization in a clonal and extremely halotolerant yeast.</title>
        <authorList>
            <person name="Gostincar C."/>
            <person name="Stajich J.E."/>
            <person name="Zupancic J."/>
            <person name="Zalar P."/>
            <person name="Gunde-Cimerman N."/>
        </authorList>
    </citation>
    <scope>NUCLEOTIDE SEQUENCE [LARGE SCALE GENOMIC DNA]</scope>
    <source>
        <strain evidence="11 12">EXF-6656</strain>
    </source>
</reference>
<protein>
    <recommendedName>
        <fullName evidence="13">NIMA interactive protein</fullName>
    </recommendedName>
</protein>
<keyword evidence="7 9" id="KW-0175">Coiled coil</keyword>
<feature type="compositionally biased region" description="Low complexity" evidence="10">
    <location>
        <begin position="455"/>
        <end position="475"/>
    </location>
</feature>
<proteinExistence type="inferred from homology"/>
<dbReference type="Proteomes" id="UP000281245">
    <property type="component" value="Unassembled WGS sequence"/>
</dbReference>
<dbReference type="AlphaFoldDB" id="A0A3M6WHJ2"/>
<dbReference type="EMBL" id="QWIJ01000902">
    <property type="protein sequence ID" value="RMX77858.1"/>
    <property type="molecule type" value="Genomic_DNA"/>
</dbReference>
<organism evidence="11 12">
    <name type="scientific">Hortaea werneckii</name>
    <name type="common">Black yeast</name>
    <name type="synonym">Cladosporium werneckii</name>
    <dbReference type="NCBI Taxonomy" id="91943"/>
    <lineage>
        <taxon>Eukaryota</taxon>
        <taxon>Fungi</taxon>
        <taxon>Dikarya</taxon>
        <taxon>Ascomycota</taxon>
        <taxon>Pezizomycotina</taxon>
        <taxon>Dothideomycetes</taxon>
        <taxon>Dothideomycetidae</taxon>
        <taxon>Mycosphaerellales</taxon>
        <taxon>Teratosphaeriaceae</taxon>
        <taxon>Hortaea</taxon>
    </lineage>
</organism>
<feature type="compositionally biased region" description="Basic residues" evidence="10">
    <location>
        <begin position="701"/>
        <end position="715"/>
    </location>
</feature>
<sequence>MSITRRLRAIIAIAMDHDTLRTASNYLNNLLLARGLLRNSEPIDFVKPSKDTRAQIINLVHDLILHQDRDKENREHVAITLRNLRADDGRKTGEIEKLKEKNEELARSATQAQAAQRAAETEAKKIEKSIKSLQDQAAKLKTTLAQVKTQCTNDIRKRDLELNRLKAHLQGQQRGNKAVPPSAGLVGGGIRGNRDAHQEQRELEDPAYSLKQETTEFLTQLSQGLSEENDQLISIIRDGVGDMRELLGLQPYQYRMPDSAIGSLGSNASSNKHAAPASLTSYEILAADMQDCLAHLKPILSNPNFVTVEEVEIREEEIARLRQGWEHMEKRWRDVLIMMEGWRRRMDTGETINLDDLTRGLGLVSPVRPPHIANRNIEHREEPEQSLLGANDDEEDASEIQLPDSDPAYPEQEDETIMQDADKQQGDREDSLPPPPPPHHSPTPRTTRSTRHSSRNNPNITTSSSSHNSRSLHQPSPHKPTASTPPKRKRATENNILEPPAFFDLRPSSHKSAPTPSFSPQHLPQPTPVGLGVYEAEAEEEVEEEGHFEEEAEEEEGKGTGGRMTVEEKLRLAQEEAEEVAAAQQQQQQRRTGGKGQPSPRKKGRSSGITPSSSTTSRAQGTSRNVAPFRKGSARQASDEDQAARQPDKEEDEEGNKQNHSLPSSSSHPNGTAAAGGEEDAGDDDDDEDDTLGQIPPSAVKRTKIKGRPMRRRKSTLNPEELEELLMGGSGRGGKDDEEGF</sequence>
<dbReference type="InterPro" id="IPR021622">
    <property type="entry name" value="Afadin/alpha-actinin-bd"/>
</dbReference>
<evidence type="ECO:0000313" key="11">
    <source>
        <dbReference type="EMBL" id="RMX77858.1"/>
    </source>
</evidence>
<feature type="coiled-coil region" evidence="9">
    <location>
        <begin position="95"/>
        <end position="150"/>
    </location>
</feature>
<dbReference type="PANTHER" id="PTHR46507">
    <property type="entry name" value="AFADIN- AND ALPHA-ACTININ-BINDING PROTEIN"/>
    <property type="match status" value="1"/>
</dbReference>
<feature type="compositionally biased region" description="Low complexity" evidence="10">
    <location>
        <begin position="659"/>
        <end position="676"/>
    </location>
</feature>
<accession>A0A3M6WHJ2</accession>
<feature type="compositionally biased region" description="Low complexity" evidence="10">
    <location>
        <begin position="606"/>
        <end position="617"/>
    </location>
</feature>
<evidence type="ECO:0000256" key="1">
    <source>
        <dbReference type="ARBA" id="ARBA00004282"/>
    </source>
</evidence>
<evidence type="ECO:0000256" key="3">
    <source>
        <dbReference type="ARBA" id="ARBA00009291"/>
    </source>
</evidence>
<keyword evidence="6" id="KW-0965">Cell junction</keyword>
<evidence type="ECO:0008006" key="13">
    <source>
        <dbReference type="Google" id="ProtNLM"/>
    </source>
</evidence>
<keyword evidence="8" id="KW-0206">Cytoskeleton</keyword>
<feature type="compositionally biased region" description="Acidic residues" evidence="10">
    <location>
        <begin position="536"/>
        <end position="556"/>
    </location>
</feature>
<feature type="region of interest" description="Disordered" evidence="10">
    <location>
        <begin position="361"/>
        <end position="741"/>
    </location>
</feature>
<feature type="compositionally biased region" description="Polar residues" evidence="10">
    <location>
        <begin position="510"/>
        <end position="524"/>
    </location>
</feature>
<dbReference type="Pfam" id="PF11559">
    <property type="entry name" value="ADIP"/>
    <property type="match status" value="1"/>
</dbReference>
<feature type="compositionally biased region" description="Low complexity" evidence="10">
    <location>
        <begin position="580"/>
        <end position="589"/>
    </location>
</feature>
<dbReference type="GO" id="GO:0007155">
    <property type="term" value="P:cell adhesion"/>
    <property type="evidence" value="ECO:0007669"/>
    <property type="project" value="UniProtKB-KW"/>
</dbReference>
<evidence type="ECO:0000256" key="2">
    <source>
        <dbReference type="ARBA" id="ARBA00004300"/>
    </source>
</evidence>
<dbReference type="InterPro" id="IPR052300">
    <property type="entry name" value="Adhesion_Centrosome_assoc"/>
</dbReference>
<comment type="caution">
    <text evidence="11">The sequence shown here is derived from an EMBL/GenBank/DDBJ whole genome shotgun (WGS) entry which is preliminary data.</text>
</comment>
<dbReference type="PANTHER" id="PTHR46507:SF4">
    <property type="entry name" value="SSX FAMILY MEMBER 2 INTERACTING PROTEIN"/>
    <property type="match status" value="1"/>
</dbReference>
<feature type="compositionally biased region" description="Acidic residues" evidence="10">
    <location>
        <begin position="677"/>
        <end position="691"/>
    </location>
</feature>
<evidence type="ECO:0000256" key="7">
    <source>
        <dbReference type="ARBA" id="ARBA00023054"/>
    </source>
</evidence>
<comment type="subcellular location">
    <subcellularLocation>
        <location evidence="1">Cell junction</location>
    </subcellularLocation>
    <subcellularLocation>
        <location evidence="2">Cytoplasm</location>
        <location evidence="2">Cytoskeleton</location>
        <location evidence="2">Microtubule organizing center</location>
        <location evidence="2">Centrosome</location>
    </subcellularLocation>
</comment>